<reference evidence="1" key="1">
    <citation type="submission" date="2020-06" db="EMBL/GenBank/DDBJ databases">
        <authorList>
            <person name="Li T."/>
            <person name="Hu X."/>
            <person name="Zhang T."/>
            <person name="Song X."/>
            <person name="Zhang H."/>
            <person name="Dai N."/>
            <person name="Sheng W."/>
            <person name="Hou X."/>
            <person name="Wei L."/>
        </authorList>
    </citation>
    <scope>NUCLEOTIDE SEQUENCE</scope>
    <source>
        <strain evidence="1">KEN1</strain>
        <tissue evidence="1">Leaf</tissue>
    </source>
</reference>
<protein>
    <recommendedName>
        <fullName evidence="2">Reverse transcriptase domain-containing protein</fullName>
    </recommendedName>
</protein>
<dbReference type="AlphaFoldDB" id="A0AAW2XHG2"/>
<sequence>MADYWFGDHSGSAGIFQKREASEAAQCHFTLPHPKDDLLLFRAADVSYALLIKEALEELSRLSGLQANTTKTHVILSKSATQVTQDIVSILLFQIGILPIERSVWIDPGTRKRKR</sequence>
<comment type="caution">
    <text evidence="1">The sequence shown here is derived from an EMBL/GenBank/DDBJ whole genome shotgun (WGS) entry which is preliminary data.</text>
</comment>
<evidence type="ECO:0008006" key="2">
    <source>
        <dbReference type="Google" id="ProtNLM"/>
    </source>
</evidence>
<name>A0AAW2XHG2_9LAMI</name>
<organism evidence="1">
    <name type="scientific">Sesamum latifolium</name>
    <dbReference type="NCBI Taxonomy" id="2727402"/>
    <lineage>
        <taxon>Eukaryota</taxon>
        <taxon>Viridiplantae</taxon>
        <taxon>Streptophyta</taxon>
        <taxon>Embryophyta</taxon>
        <taxon>Tracheophyta</taxon>
        <taxon>Spermatophyta</taxon>
        <taxon>Magnoliopsida</taxon>
        <taxon>eudicotyledons</taxon>
        <taxon>Gunneridae</taxon>
        <taxon>Pentapetalae</taxon>
        <taxon>asterids</taxon>
        <taxon>lamiids</taxon>
        <taxon>Lamiales</taxon>
        <taxon>Pedaliaceae</taxon>
        <taxon>Sesamum</taxon>
    </lineage>
</organism>
<dbReference type="EMBL" id="JACGWN010000004">
    <property type="protein sequence ID" value="KAL0453612.1"/>
    <property type="molecule type" value="Genomic_DNA"/>
</dbReference>
<proteinExistence type="predicted"/>
<reference evidence="1" key="2">
    <citation type="journal article" date="2024" name="Plant">
        <title>Genomic evolution and insights into agronomic trait innovations of Sesamum species.</title>
        <authorList>
            <person name="Miao H."/>
            <person name="Wang L."/>
            <person name="Qu L."/>
            <person name="Liu H."/>
            <person name="Sun Y."/>
            <person name="Le M."/>
            <person name="Wang Q."/>
            <person name="Wei S."/>
            <person name="Zheng Y."/>
            <person name="Lin W."/>
            <person name="Duan Y."/>
            <person name="Cao H."/>
            <person name="Xiong S."/>
            <person name="Wang X."/>
            <person name="Wei L."/>
            <person name="Li C."/>
            <person name="Ma Q."/>
            <person name="Ju M."/>
            <person name="Zhao R."/>
            <person name="Li G."/>
            <person name="Mu C."/>
            <person name="Tian Q."/>
            <person name="Mei H."/>
            <person name="Zhang T."/>
            <person name="Gao T."/>
            <person name="Zhang H."/>
        </authorList>
    </citation>
    <scope>NUCLEOTIDE SEQUENCE</scope>
    <source>
        <strain evidence="1">KEN1</strain>
    </source>
</reference>
<evidence type="ECO:0000313" key="1">
    <source>
        <dbReference type="EMBL" id="KAL0453612.1"/>
    </source>
</evidence>
<accession>A0AAW2XHG2</accession>
<gene>
    <name evidence="1" type="ORF">Slati_1339300</name>
</gene>